<feature type="domain" description="Reverse transcriptase" evidence="2">
    <location>
        <begin position="197"/>
        <end position="477"/>
    </location>
</feature>
<gene>
    <name evidence="3" type="ORF">CEPIT_LOCUS17084</name>
</gene>
<evidence type="ECO:0000259" key="2">
    <source>
        <dbReference type="PROSITE" id="PS50878"/>
    </source>
</evidence>
<dbReference type="SUPFAM" id="SSF56672">
    <property type="entry name" value="DNA/RNA polymerases"/>
    <property type="match status" value="1"/>
</dbReference>
<protein>
    <recommendedName>
        <fullName evidence="2">Reverse transcriptase domain-containing protein</fullName>
    </recommendedName>
</protein>
<dbReference type="Pfam" id="PF00078">
    <property type="entry name" value="RVT_1"/>
    <property type="match status" value="1"/>
</dbReference>
<keyword evidence="1" id="KW-0175">Coiled coil</keyword>
<dbReference type="EMBL" id="CAMAPF010000129">
    <property type="protein sequence ID" value="CAH9105201.1"/>
    <property type="molecule type" value="Genomic_DNA"/>
</dbReference>
<dbReference type="PROSITE" id="PS50878">
    <property type="entry name" value="RT_POL"/>
    <property type="match status" value="1"/>
</dbReference>
<dbReference type="PANTHER" id="PTHR31635">
    <property type="entry name" value="REVERSE TRANSCRIPTASE DOMAIN-CONTAINING PROTEIN-RELATED"/>
    <property type="match status" value="1"/>
</dbReference>
<dbReference type="CDD" id="cd01650">
    <property type="entry name" value="RT_nLTR_like"/>
    <property type="match status" value="1"/>
</dbReference>
<feature type="coiled-coil region" evidence="1">
    <location>
        <begin position="6"/>
        <end position="40"/>
    </location>
</feature>
<dbReference type="InterPro" id="IPR000477">
    <property type="entry name" value="RT_dom"/>
</dbReference>
<organism evidence="3 4">
    <name type="scientific">Cuscuta epithymum</name>
    <dbReference type="NCBI Taxonomy" id="186058"/>
    <lineage>
        <taxon>Eukaryota</taxon>
        <taxon>Viridiplantae</taxon>
        <taxon>Streptophyta</taxon>
        <taxon>Embryophyta</taxon>
        <taxon>Tracheophyta</taxon>
        <taxon>Spermatophyta</taxon>
        <taxon>Magnoliopsida</taxon>
        <taxon>eudicotyledons</taxon>
        <taxon>Gunneridae</taxon>
        <taxon>Pentapetalae</taxon>
        <taxon>asterids</taxon>
        <taxon>lamiids</taxon>
        <taxon>Solanales</taxon>
        <taxon>Convolvulaceae</taxon>
        <taxon>Cuscuteae</taxon>
        <taxon>Cuscuta</taxon>
        <taxon>Cuscuta subgen. Cuscuta</taxon>
    </lineage>
</organism>
<dbReference type="PANTHER" id="PTHR31635:SF196">
    <property type="entry name" value="REVERSE TRANSCRIPTASE DOMAIN-CONTAINING PROTEIN-RELATED"/>
    <property type="match status" value="1"/>
</dbReference>
<sequence>MEQKYFGNIFNKLSEAETDIANLEKQLSDSLSENDHLLLKKAQANYIQYSAHINTYYRQKAKINWLKEGDANTKYFHLSLKAKHNRLNISRIKLDNGVWIDSADDICNSAVAYYSDLLNADDETDSLDHADYLRNIKQIISQEDNIHLMRPITKDELKEAVFSLGKNSAPGIDGFDGVFYQCAYAIIEDDLLNAVREFFCGVPVPKSIGHTLIALIPKEPNAYKFSKFRPISLSNFSNKIFTKILTNRITHLLPKIISDEQSAFQPGKEISDGILVLRELVNHINKKTRGHNIIFKFDMNKAFDRISWPFINSVLLSFGFHPAFIKLIMNNLHATWCSILINGTPKGFFKPSRGVKQGDPLSPILFIIVAEVLSRNLKLFYSSGRGTPFNTYRGMPCLSHLSFADDLVVFSNAGKNTMVGLHNTITEYEKYSGQLINKDKSFYLISKHSKFHNCNVVNHIFHINKGSFPFTYLGARISSGRTLNAHFHFILTQIDNKLSGWKHRILSTGG</sequence>
<evidence type="ECO:0000256" key="1">
    <source>
        <dbReference type="SAM" id="Coils"/>
    </source>
</evidence>
<dbReference type="AlphaFoldDB" id="A0AAV0DSR3"/>
<dbReference type="Proteomes" id="UP001152523">
    <property type="component" value="Unassembled WGS sequence"/>
</dbReference>
<accession>A0AAV0DSR3</accession>
<comment type="caution">
    <text evidence="3">The sequence shown here is derived from an EMBL/GenBank/DDBJ whole genome shotgun (WGS) entry which is preliminary data.</text>
</comment>
<keyword evidence="4" id="KW-1185">Reference proteome</keyword>
<dbReference type="InterPro" id="IPR043502">
    <property type="entry name" value="DNA/RNA_pol_sf"/>
</dbReference>
<evidence type="ECO:0000313" key="3">
    <source>
        <dbReference type="EMBL" id="CAH9105201.1"/>
    </source>
</evidence>
<name>A0AAV0DSR3_9ASTE</name>
<proteinExistence type="predicted"/>
<reference evidence="3" key="1">
    <citation type="submission" date="2022-07" db="EMBL/GenBank/DDBJ databases">
        <authorList>
            <person name="Macas J."/>
            <person name="Novak P."/>
            <person name="Neumann P."/>
        </authorList>
    </citation>
    <scope>NUCLEOTIDE SEQUENCE</scope>
</reference>
<evidence type="ECO:0000313" key="4">
    <source>
        <dbReference type="Proteomes" id="UP001152523"/>
    </source>
</evidence>